<dbReference type="CDD" id="cd22160">
    <property type="entry name" value="F-box_AtFBL13-like"/>
    <property type="match status" value="1"/>
</dbReference>
<dbReference type="OrthoDB" id="1274461at2759"/>
<reference evidence="2 3" key="1">
    <citation type="journal article" date="2013" name="Nat. Genet.">
        <title>The high-quality draft genome of peach (Prunus persica) identifies unique patterns of genetic diversity, domestication and genome evolution.</title>
        <authorList>
            <consortium name="International Peach Genome Initiative"/>
            <person name="Verde I."/>
            <person name="Abbott A.G."/>
            <person name="Scalabrin S."/>
            <person name="Jung S."/>
            <person name="Shu S."/>
            <person name="Marroni F."/>
            <person name="Zhebentyayeva T."/>
            <person name="Dettori M.T."/>
            <person name="Grimwood J."/>
            <person name="Cattonaro F."/>
            <person name="Zuccolo A."/>
            <person name="Rossini L."/>
            <person name="Jenkins J."/>
            <person name="Vendramin E."/>
            <person name="Meisel L.A."/>
            <person name="Decroocq V."/>
            <person name="Sosinski B."/>
            <person name="Prochnik S."/>
            <person name="Mitros T."/>
            <person name="Policriti A."/>
            <person name="Cipriani G."/>
            <person name="Dondini L."/>
            <person name="Ficklin S."/>
            <person name="Goodstein D.M."/>
            <person name="Xuan P."/>
            <person name="Del Fabbro C."/>
            <person name="Aramini V."/>
            <person name="Copetti D."/>
            <person name="Gonzalez S."/>
            <person name="Horner D.S."/>
            <person name="Falchi R."/>
            <person name="Lucas S."/>
            <person name="Mica E."/>
            <person name="Maldonado J."/>
            <person name="Lazzari B."/>
            <person name="Bielenberg D."/>
            <person name="Pirona R."/>
            <person name="Miculan M."/>
            <person name="Barakat A."/>
            <person name="Testolin R."/>
            <person name="Stella A."/>
            <person name="Tartarini S."/>
            <person name="Tonutti P."/>
            <person name="Arus P."/>
            <person name="Orellana A."/>
            <person name="Wells C."/>
            <person name="Main D."/>
            <person name="Vizzotto G."/>
            <person name="Silva H."/>
            <person name="Salamini F."/>
            <person name="Schmutz J."/>
            <person name="Morgante M."/>
            <person name="Rokhsar D.S."/>
        </authorList>
    </citation>
    <scope>NUCLEOTIDE SEQUENCE [LARGE SCALE GENOMIC DNA]</scope>
    <source>
        <strain evidence="3">cv. Nemared</strain>
    </source>
</reference>
<name>A0A251MY34_PRUPE</name>
<dbReference type="Pfam" id="PF00646">
    <property type="entry name" value="F-box"/>
    <property type="match status" value="1"/>
</dbReference>
<dbReference type="PROSITE" id="PS50181">
    <property type="entry name" value="FBOX"/>
    <property type="match status" value="1"/>
</dbReference>
<dbReference type="Gramene" id="ONH91998">
    <property type="protein sequence ID" value="ONH91998"/>
    <property type="gene ID" value="PRUPE_8G148900"/>
</dbReference>
<dbReference type="InterPro" id="IPR001810">
    <property type="entry name" value="F-box_dom"/>
</dbReference>
<protein>
    <recommendedName>
        <fullName evidence="1">F-box domain-containing protein</fullName>
    </recommendedName>
</protein>
<gene>
    <name evidence="2" type="ORF">PRUPE_8G148900</name>
</gene>
<dbReference type="SUPFAM" id="SSF81383">
    <property type="entry name" value="F-box domain"/>
    <property type="match status" value="1"/>
</dbReference>
<evidence type="ECO:0000313" key="3">
    <source>
        <dbReference type="Proteomes" id="UP000006882"/>
    </source>
</evidence>
<keyword evidence="3" id="KW-1185">Reference proteome</keyword>
<dbReference type="PANTHER" id="PTHR31639">
    <property type="entry name" value="F-BOX PROTEIN-LIKE"/>
    <property type="match status" value="1"/>
</dbReference>
<dbReference type="PANTHER" id="PTHR31639:SF93">
    <property type="entry name" value="F-BOX_FBD_LRR PROTEIN"/>
    <property type="match status" value="1"/>
</dbReference>
<dbReference type="SUPFAM" id="SSF52047">
    <property type="entry name" value="RNI-like"/>
    <property type="match status" value="1"/>
</dbReference>
<dbReference type="Pfam" id="PF24758">
    <property type="entry name" value="LRR_At5g56370"/>
    <property type="match status" value="1"/>
</dbReference>
<feature type="domain" description="F-box" evidence="1">
    <location>
        <begin position="17"/>
        <end position="65"/>
    </location>
</feature>
<dbReference type="SMART" id="SM00579">
    <property type="entry name" value="FBD"/>
    <property type="match status" value="1"/>
</dbReference>
<organism evidence="2 3">
    <name type="scientific">Prunus persica</name>
    <name type="common">Peach</name>
    <name type="synonym">Amygdalus persica</name>
    <dbReference type="NCBI Taxonomy" id="3760"/>
    <lineage>
        <taxon>Eukaryota</taxon>
        <taxon>Viridiplantae</taxon>
        <taxon>Streptophyta</taxon>
        <taxon>Embryophyta</taxon>
        <taxon>Tracheophyta</taxon>
        <taxon>Spermatophyta</taxon>
        <taxon>Magnoliopsida</taxon>
        <taxon>eudicotyledons</taxon>
        <taxon>Gunneridae</taxon>
        <taxon>Pentapetalae</taxon>
        <taxon>rosids</taxon>
        <taxon>fabids</taxon>
        <taxon>Rosales</taxon>
        <taxon>Rosaceae</taxon>
        <taxon>Amygdaloideae</taxon>
        <taxon>Amygdaleae</taxon>
        <taxon>Prunus</taxon>
    </lineage>
</organism>
<accession>A0A251MY34</accession>
<dbReference type="Proteomes" id="UP000006882">
    <property type="component" value="Chromosome G8"/>
</dbReference>
<evidence type="ECO:0000313" key="2">
    <source>
        <dbReference type="EMBL" id="ONH91998.1"/>
    </source>
</evidence>
<dbReference type="Pfam" id="PF08387">
    <property type="entry name" value="FBD"/>
    <property type="match status" value="1"/>
</dbReference>
<evidence type="ECO:0000259" key="1">
    <source>
        <dbReference type="PROSITE" id="PS50181"/>
    </source>
</evidence>
<proteinExistence type="predicted"/>
<sequence length="435" mass="49847">MKQRKPPKSRLKLEMEVDRFSNLPSDVVEKILSRLPIREAVRTSVLSTKWRYRSAMLPHLVFDDQCVSTRKNITFVNIVDHVLLGHIGPIHKFELSGGDCLDNWDIDRWILHLSRNSIKEFILVIRQGFNHRIPSCLFSCQDMIHLELLGCVLKPPSTFKGFRNLKSLVFQRVTLAQDVFQNLIACCPLLEKLTLSIPTFHHLKIDAPNLQFLDVEGDFEDVTFENTLNLADVCIRIYPRGRTWVCDNSNLVKLLVQLPLIQRLKIGRYFLQILVVGSLSPKLPKPCLYLKFLSVVVNLNDPAEVLTVLCLLRSSPAVQELEIALYPALEEEQDFYAPQEVQAALSEVNSLYGNWIFPLTQLRLVKIYYVSDVKTELDFIRFLLLNSPVLEKMIVTPDDASDSLKLIKQFLRLGRASVHSEIIFLDPYSSGNFSS</sequence>
<dbReference type="Gene3D" id="3.80.10.10">
    <property type="entry name" value="Ribonuclease Inhibitor"/>
    <property type="match status" value="1"/>
</dbReference>
<dbReference type="Gene3D" id="1.20.1280.50">
    <property type="match status" value="1"/>
</dbReference>
<dbReference type="InterPro" id="IPR006566">
    <property type="entry name" value="FBD"/>
</dbReference>
<dbReference type="InterPro" id="IPR036047">
    <property type="entry name" value="F-box-like_dom_sf"/>
</dbReference>
<dbReference type="AlphaFoldDB" id="A0A251MY34"/>
<dbReference type="InterPro" id="IPR055411">
    <property type="entry name" value="LRR_FXL15/At3g58940/PEG3-like"/>
</dbReference>
<dbReference type="InterPro" id="IPR053781">
    <property type="entry name" value="F-box_AtFBL13-like"/>
</dbReference>
<dbReference type="InterPro" id="IPR032675">
    <property type="entry name" value="LRR_dom_sf"/>
</dbReference>
<dbReference type="STRING" id="3760.A0A251MY34"/>
<dbReference type="EMBL" id="CM007658">
    <property type="protein sequence ID" value="ONH91998.1"/>
    <property type="molecule type" value="Genomic_DNA"/>
</dbReference>